<dbReference type="Pfam" id="PF13560">
    <property type="entry name" value="HTH_31"/>
    <property type="match status" value="1"/>
</dbReference>
<proteinExistence type="predicted"/>
<dbReference type="Proteomes" id="UP001589810">
    <property type="component" value="Unassembled WGS sequence"/>
</dbReference>
<dbReference type="EMBL" id="JBHLUD010000019">
    <property type="protein sequence ID" value="MFC0548722.1"/>
    <property type="molecule type" value="Genomic_DNA"/>
</dbReference>
<feature type="domain" description="HTH cro/C1-type" evidence="1">
    <location>
        <begin position="33"/>
        <end position="84"/>
    </location>
</feature>
<dbReference type="InterPro" id="IPR001387">
    <property type="entry name" value="Cro/C1-type_HTH"/>
</dbReference>
<dbReference type="Gene3D" id="3.30.450.180">
    <property type="match status" value="1"/>
</dbReference>
<name>A0ABV6N810_9PSEU</name>
<protein>
    <submittedName>
        <fullName evidence="2">Helix-turn-helix transcriptional regulator</fullName>
    </submittedName>
</protein>
<dbReference type="PANTHER" id="PTHR35010">
    <property type="entry name" value="BLL4672 PROTEIN-RELATED"/>
    <property type="match status" value="1"/>
</dbReference>
<dbReference type="PROSITE" id="PS50943">
    <property type="entry name" value="HTH_CROC1"/>
    <property type="match status" value="1"/>
</dbReference>
<sequence>MVTRENQLGEFLRASRARLEPGQAGLPDDLTTRRVAGLRREEVAVLSGVSADYYTRLEQGRERNPSSQVVGALARALRLGPDARDHLLRLAGLHPGVLEVPPLQVDPSLLQLLDAFPRAAAYVLGPAFDVLAANRIATALLSPFGKERNMPRILFTHPAARVVFVEWSLVAGATVRALRLNAGLFPSDPGISAVVAELTAASAEFRALWEDQTVGGLMRAYKVFVHPRVGRVELTYQTFDVKDTPGQQLLVGTAESLASQDAIDQLASLATA</sequence>
<dbReference type="PANTHER" id="PTHR35010:SF2">
    <property type="entry name" value="BLL4672 PROTEIN"/>
    <property type="match status" value="1"/>
</dbReference>
<dbReference type="InterPro" id="IPR010982">
    <property type="entry name" value="Lambda_DNA-bd_dom_sf"/>
</dbReference>
<dbReference type="CDD" id="cd00093">
    <property type="entry name" value="HTH_XRE"/>
    <property type="match status" value="1"/>
</dbReference>
<dbReference type="Gene3D" id="1.10.260.40">
    <property type="entry name" value="lambda repressor-like DNA-binding domains"/>
    <property type="match status" value="1"/>
</dbReference>
<comment type="caution">
    <text evidence="2">The sequence shown here is derived from an EMBL/GenBank/DDBJ whole genome shotgun (WGS) entry which is preliminary data.</text>
</comment>
<dbReference type="InterPro" id="IPR041413">
    <property type="entry name" value="MLTR_LBD"/>
</dbReference>
<gene>
    <name evidence="2" type="ORF">ACFFH7_44945</name>
</gene>
<keyword evidence="3" id="KW-1185">Reference proteome</keyword>
<evidence type="ECO:0000259" key="1">
    <source>
        <dbReference type="PROSITE" id="PS50943"/>
    </source>
</evidence>
<accession>A0ABV6N810</accession>
<dbReference type="Pfam" id="PF17765">
    <property type="entry name" value="MLTR_LBD"/>
    <property type="match status" value="1"/>
</dbReference>
<evidence type="ECO:0000313" key="2">
    <source>
        <dbReference type="EMBL" id="MFC0548722.1"/>
    </source>
</evidence>
<dbReference type="SUPFAM" id="SSF47413">
    <property type="entry name" value="lambda repressor-like DNA-binding domains"/>
    <property type="match status" value="1"/>
</dbReference>
<dbReference type="RefSeq" id="WP_273941864.1">
    <property type="nucleotide sequence ID" value="NZ_CP097263.1"/>
</dbReference>
<organism evidence="2 3">
    <name type="scientific">Kutzneria chonburiensis</name>
    <dbReference type="NCBI Taxonomy" id="1483604"/>
    <lineage>
        <taxon>Bacteria</taxon>
        <taxon>Bacillati</taxon>
        <taxon>Actinomycetota</taxon>
        <taxon>Actinomycetes</taxon>
        <taxon>Pseudonocardiales</taxon>
        <taxon>Pseudonocardiaceae</taxon>
        <taxon>Kutzneria</taxon>
    </lineage>
</organism>
<dbReference type="SMART" id="SM00530">
    <property type="entry name" value="HTH_XRE"/>
    <property type="match status" value="1"/>
</dbReference>
<evidence type="ECO:0000313" key="3">
    <source>
        <dbReference type="Proteomes" id="UP001589810"/>
    </source>
</evidence>
<reference evidence="2 3" key="1">
    <citation type="submission" date="2024-09" db="EMBL/GenBank/DDBJ databases">
        <authorList>
            <person name="Sun Q."/>
            <person name="Mori K."/>
        </authorList>
    </citation>
    <scope>NUCLEOTIDE SEQUENCE [LARGE SCALE GENOMIC DNA]</scope>
    <source>
        <strain evidence="2 3">TBRC 1432</strain>
    </source>
</reference>